<keyword evidence="1" id="KW-0472">Membrane</keyword>
<reference evidence="3" key="1">
    <citation type="submission" date="2022-11" db="UniProtKB">
        <authorList>
            <consortium name="WormBaseParasite"/>
        </authorList>
    </citation>
    <scope>IDENTIFICATION</scope>
</reference>
<organism evidence="2 3">
    <name type="scientific">Plectus sambesii</name>
    <dbReference type="NCBI Taxonomy" id="2011161"/>
    <lineage>
        <taxon>Eukaryota</taxon>
        <taxon>Metazoa</taxon>
        <taxon>Ecdysozoa</taxon>
        <taxon>Nematoda</taxon>
        <taxon>Chromadorea</taxon>
        <taxon>Plectida</taxon>
        <taxon>Plectina</taxon>
        <taxon>Plectoidea</taxon>
        <taxon>Plectidae</taxon>
        <taxon>Plectus</taxon>
    </lineage>
</organism>
<sequence length="89" mass="9471">LVGVTCLSLGVYLCAKDMRAVLEIVDVVLNPAVMLVLVGLIIGIVALMGSIGALRDNICLLKSVSSHDTFWSSFCFSAAEMVRALLRTS</sequence>
<dbReference type="WBParaSite" id="PSAMB.scaffold16212size1381.g36852.t1">
    <property type="protein sequence ID" value="PSAMB.scaffold16212size1381.g36852.t1"/>
    <property type="gene ID" value="PSAMB.scaffold16212size1381.g36852"/>
</dbReference>
<evidence type="ECO:0000256" key="1">
    <source>
        <dbReference type="SAM" id="Phobius"/>
    </source>
</evidence>
<evidence type="ECO:0000313" key="3">
    <source>
        <dbReference type="WBParaSite" id="PSAMB.scaffold16212size1381.g36852.t1"/>
    </source>
</evidence>
<proteinExistence type="predicted"/>
<keyword evidence="1" id="KW-1133">Transmembrane helix</keyword>
<evidence type="ECO:0000313" key="2">
    <source>
        <dbReference type="Proteomes" id="UP000887566"/>
    </source>
</evidence>
<name>A0A914V7H4_9BILA</name>
<accession>A0A914V7H4</accession>
<protein>
    <submittedName>
        <fullName evidence="3">Uncharacterized protein</fullName>
    </submittedName>
</protein>
<dbReference type="AlphaFoldDB" id="A0A914V7H4"/>
<keyword evidence="1" id="KW-0812">Transmembrane</keyword>
<keyword evidence="2" id="KW-1185">Reference proteome</keyword>
<feature type="transmembrane region" description="Helical" evidence="1">
    <location>
        <begin position="32"/>
        <end position="54"/>
    </location>
</feature>
<dbReference type="Proteomes" id="UP000887566">
    <property type="component" value="Unplaced"/>
</dbReference>